<keyword evidence="1" id="KW-0175">Coiled coil</keyword>
<feature type="region of interest" description="Disordered" evidence="2">
    <location>
        <begin position="59"/>
        <end position="130"/>
    </location>
</feature>
<dbReference type="EMBL" id="JWZX01001905">
    <property type="protein sequence ID" value="KOO31895.1"/>
    <property type="molecule type" value="Genomic_DNA"/>
</dbReference>
<gene>
    <name evidence="3" type="ORF">Ctob_012882</name>
</gene>
<feature type="compositionally biased region" description="Acidic residues" evidence="2">
    <location>
        <begin position="87"/>
        <end position="102"/>
    </location>
</feature>
<feature type="coiled-coil region" evidence="1">
    <location>
        <begin position="133"/>
        <end position="167"/>
    </location>
</feature>
<evidence type="ECO:0000256" key="1">
    <source>
        <dbReference type="SAM" id="Coils"/>
    </source>
</evidence>
<evidence type="ECO:0000256" key="2">
    <source>
        <dbReference type="SAM" id="MobiDB-lite"/>
    </source>
</evidence>
<proteinExistence type="predicted"/>
<evidence type="ECO:0000313" key="3">
    <source>
        <dbReference type="EMBL" id="KOO31895.1"/>
    </source>
</evidence>
<evidence type="ECO:0000313" key="4">
    <source>
        <dbReference type="Proteomes" id="UP000037460"/>
    </source>
</evidence>
<reference evidence="4" key="1">
    <citation type="journal article" date="2015" name="PLoS Genet.">
        <title>Genome Sequence and Transcriptome Analyses of Chrysochromulina tobin: Metabolic Tools for Enhanced Algal Fitness in the Prominent Order Prymnesiales (Haptophyceae).</title>
        <authorList>
            <person name="Hovde B.T."/>
            <person name="Deodato C.R."/>
            <person name="Hunsperger H.M."/>
            <person name="Ryken S.A."/>
            <person name="Yost W."/>
            <person name="Jha R.K."/>
            <person name="Patterson J."/>
            <person name="Monnat R.J. Jr."/>
            <person name="Barlow S.B."/>
            <person name="Starkenburg S.R."/>
            <person name="Cattolico R.A."/>
        </authorList>
    </citation>
    <scope>NUCLEOTIDE SEQUENCE</scope>
    <source>
        <strain evidence="4">CCMP291</strain>
    </source>
</reference>
<dbReference type="Proteomes" id="UP000037460">
    <property type="component" value="Unassembled WGS sequence"/>
</dbReference>
<dbReference type="AlphaFoldDB" id="A0A0M0JZ98"/>
<feature type="compositionally biased region" description="Low complexity" evidence="2">
    <location>
        <begin position="68"/>
        <end position="80"/>
    </location>
</feature>
<dbReference type="OrthoDB" id="419709at2759"/>
<keyword evidence="4" id="KW-1185">Reference proteome</keyword>
<comment type="caution">
    <text evidence="3">The sequence shown here is derived from an EMBL/GenBank/DDBJ whole genome shotgun (WGS) entry which is preliminary data.</text>
</comment>
<name>A0A0M0JZ98_9EUKA</name>
<sequence length="596" mass="65658">MHGRSAGPPTGAAHCSCSEQSRTLILRQSVDSHALAECVLHHLPTRGVMHGRLSRCLGRSSWQPPGRPSGASSGGSSWEGIATAQPVDEDDFEESETTDEEASALAKSLDNAVSEGEEAAAVSDTGSDTMPADERAAKMLAAIQEHIEEEEEEAVEANHDVRALATAATAESGGPRRRYRWLSVDYHIATAQDVGHTLTELGQTFVEKSLSGACGRRQTCAQARELAPLTKDSAFTLCPQPHALRRAAFEALRGSEMMLSTDSVVCSHPAALCEVWLPFNKSILLIVTANLELARENPTRWREWLQTIVAMSKAPRAVLAANNRYDQAYVEHFTGVRPLYLPTLANYITARYRPVPGQPVLVARSHHELGRKLLRDLRKAAKGHPGLYVSSIEEAYPGNAAGGGYEYTQLASHPAVIVVPYTKSTMTFFELYRMGIPIFVPSLALLVRWEQQSHIMSERIYWKRTPSPLLKPSTPDPNSLQDRAALEHWLRLSDYYVYPHVQYFESADDLAAKLASADFAAIAAKMRRHSAEMAPIMRAKWRTVMRKLFHKLPSGSWPTPSSGGFDSAIKQRFGLDVSVEEPDCARLSAPELGQWN</sequence>
<organism evidence="3 4">
    <name type="scientific">Chrysochromulina tobinii</name>
    <dbReference type="NCBI Taxonomy" id="1460289"/>
    <lineage>
        <taxon>Eukaryota</taxon>
        <taxon>Haptista</taxon>
        <taxon>Haptophyta</taxon>
        <taxon>Prymnesiophyceae</taxon>
        <taxon>Prymnesiales</taxon>
        <taxon>Chrysochromulinaceae</taxon>
        <taxon>Chrysochromulina</taxon>
    </lineage>
</organism>
<protein>
    <submittedName>
        <fullName evidence="3">Uncharacterized protein</fullName>
    </submittedName>
</protein>
<accession>A0A0M0JZ98</accession>